<feature type="region of interest" description="Disordered" evidence="1">
    <location>
        <begin position="34"/>
        <end position="54"/>
    </location>
</feature>
<proteinExistence type="predicted"/>
<gene>
    <name evidence="2" type="ORF">GCM10022214_74150</name>
</gene>
<evidence type="ECO:0000313" key="3">
    <source>
        <dbReference type="Proteomes" id="UP001500683"/>
    </source>
</evidence>
<dbReference type="EMBL" id="BAAAZG010000058">
    <property type="protein sequence ID" value="GAA4098717.1"/>
    <property type="molecule type" value="Genomic_DNA"/>
</dbReference>
<keyword evidence="3" id="KW-1185">Reference proteome</keyword>
<evidence type="ECO:0000256" key="1">
    <source>
        <dbReference type="SAM" id="MobiDB-lite"/>
    </source>
</evidence>
<name>A0ABP7WWV0_9ACTN</name>
<dbReference type="RefSeq" id="WP_344956931.1">
    <property type="nucleotide sequence ID" value="NZ_BAAAZG010000058.1"/>
</dbReference>
<dbReference type="Proteomes" id="UP001500683">
    <property type="component" value="Unassembled WGS sequence"/>
</dbReference>
<comment type="caution">
    <text evidence="2">The sequence shown here is derived from an EMBL/GenBank/DDBJ whole genome shotgun (WGS) entry which is preliminary data.</text>
</comment>
<accession>A0ABP7WWV0</accession>
<protein>
    <submittedName>
        <fullName evidence="2">Uncharacterized protein</fullName>
    </submittedName>
</protein>
<organism evidence="2 3">
    <name type="scientific">Actinomadura miaoliensis</name>
    <dbReference type="NCBI Taxonomy" id="430685"/>
    <lineage>
        <taxon>Bacteria</taxon>
        <taxon>Bacillati</taxon>
        <taxon>Actinomycetota</taxon>
        <taxon>Actinomycetes</taxon>
        <taxon>Streptosporangiales</taxon>
        <taxon>Thermomonosporaceae</taxon>
        <taxon>Actinomadura</taxon>
    </lineage>
</organism>
<sequence>MASSDSKCGAKFTSRDGEETVTCDRDGRHVVHRDADGTKAVRVPGGAVISKPSK</sequence>
<feature type="region of interest" description="Disordered" evidence="1">
    <location>
        <begin position="1"/>
        <end position="21"/>
    </location>
</feature>
<evidence type="ECO:0000313" key="2">
    <source>
        <dbReference type="EMBL" id="GAA4098717.1"/>
    </source>
</evidence>
<reference evidence="3" key="1">
    <citation type="journal article" date="2019" name="Int. J. Syst. Evol. Microbiol.">
        <title>The Global Catalogue of Microorganisms (GCM) 10K type strain sequencing project: providing services to taxonomists for standard genome sequencing and annotation.</title>
        <authorList>
            <consortium name="The Broad Institute Genomics Platform"/>
            <consortium name="The Broad Institute Genome Sequencing Center for Infectious Disease"/>
            <person name="Wu L."/>
            <person name="Ma J."/>
        </authorList>
    </citation>
    <scope>NUCLEOTIDE SEQUENCE [LARGE SCALE GENOMIC DNA]</scope>
    <source>
        <strain evidence="3">JCM 16702</strain>
    </source>
</reference>